<dbReference type="FunFam" id="3.90.1410.10:FF:000007">
    <property type="entry name" value="Ribosomal lysine N-methyltransferase 4"/>
    <property type="match status" value="1"/>
</dbReference>
<name>A0A9Q3BB38_9BASI</name>
<comment type="caution">
    <text evidence="6">The sequence shown here is derived from an EMBL/GenBank/DDBJ whole genome shotgun (WGS) entry which is preliminary data.</text>
</comment>
<dbReference type="GO" id="GO:0016279">
    <property type="term" value="F:protein-lysine N-methyltransferase activity"/>
    <property type="evidence" value="ECO:0007669"/>
    <property type="project" value="TreeGrafter"/>
</dbReference>
<dbReference type="GO" id="GO:0005634">
    <property type="term" value="C:nucleus"/>
    <property type="evidence" value="ECO:0007669"/>
    <property type="project" value="TreeGrafter"/>
</dbReference>
<sequence length="518" mass="59973">MSLPQSSHSSCFENFITWLHHRSVSLHPSISLHQFHSSNQGNGLLATDHIPNNTILFSIPRLSFSKNSPLLTVNNSQLPSLLSQDQIIRCSKNWLLLVLVMMWERVRSKFQHTSLDNWGPYFQLMPENFDTLMFWSEDELDELKGSTILNKIGKKEAEADYENIIKPLIETRPDIFPIPDGLTWDQCYGLSIYHIMGSLILSRSFHVKFENHPEGDTLVNNDLQPYQDFDNESLDDQNTKSEIESLDEDEKEDIKDIAMVPLADLLNAKSGCENAKLFYELNVLNMTTTRDIKKGEQIYNTYGDPPNGDLLRRYGHVDDPNQFDLVEVSITTCIESAAEFFEQQGPNHSIKQLENKVEWALEMGLEEVFELPTKLERERQKLDLLPDDFICALRILLSSTEDFQSFKMKEKLPKPKLNEHVAQMAVFILQRRLAEYPNSIEVDEQLLCNFNLPERKRKAIIVRRSEKRILEDTRLSLIEKYSLNQLNSFNLNDNKKRKSTTDVFDQLNNGNVKMKKIS</sequence>
<dbReference type="Gene3D" id="3.90.1410.10">
    <property type="entry name" value="set domain protein methyltransferase, domain 1"/>
    <property type="match status" value="1"/>
</dbReference>
<feature type="region of interest" description="Disordered" evidence="4">
    <location>
        <begin position="219"/>
        <end position="248"/>
    </location>
</feature>
<evidence type="ECO:0000313" key="6">
    <source>
        <dbReference type="EMBL" id="MBW0461775.1"/>
    </source>
</evidence>
<evidence type="ECO:0000259" key="5">
    <source>
        <dbReference type="PROSITE" id="PS50280"/>
    </source>
</evidence>
<dbReference type="GO" id="GO:0032259">
    <property type="term" value="P:methylation"/>
    <property type="evidence" value="ECO:0007669"/>
    <property type="project" value="UniProtKB-KW"/>
</dbReference>
<dbReference type="PROSITE" id="PS50280">
    <property type="entry name" value="SET"/>
    <property type="match status" value="1"/>
</dbReference>
<organism evidence="6 7">
    <name type="scientific">Austropuccinia psidii MF-1</name>
    <dbReference type="NCBI Taxonomy" id="1389203"/>
    <lineage>
        <taxon>Eukaryota</taxon>
        <taxon>Fungi</taxon>
        <taxon>Dikarya</taxon>
        <taxon>Basidiomycota</taxon>
        <taxon>Pucciniomycotina</taxon>
        <taxon>Pucciniomycetes</taxon>
        <taxon>Pucciniales</taxon>
        <taxon>Sphaerophragmiaceae</taxon>
        <taxon>Austropuccinia</taxon>
    </lineage>
</organism>
<dbReference type="InterPro" id="IPR036464">
    <property type="entry name" value="Rubisco_LSMT_subst-bd_sf"/>
</dbReference>
<dbReference type="PANTHER" id="PTHR13271">
    <property type="entry name" value="UNCHARACTERIZED PUTATIVE METHYLTRANSFERASE"/>
    <property type="match status" value="1"/>
</dbReference>
<dbReference type="AlphaFoldDB" id="A0A9Q3BB38"/>
<dbReference type="Proteomes" id="UP000765509">
    <property type="component" value="Unassembled WGS sequence"/>
</dbReference>
<evidence type="ECO:0000256" key="1">
    <source>
        <dbReference type="ARBA" id="ARBA00022603"/>
    </source>
</evidence>
<protein>
    <recommendedName>
        <fullName evidence="5">SET domain-containing protein</fullName>
    </recommendedName>
</protein>
<keyword evidence="3" id="KW-0949">S-adenosyl-L-methionine</keyword>
<dbReference type="InterPro" id="IPR015353">
    <property type="entry name" value="Rubisco_LSMT_subst-bd"/>
</dbReference>
<dbReference type="EMBL" id="AVOT02000220">
    <property type="protein sequence ID" value="MBW0461775.1"/>
    <property type="molecule type" value="Genomic_DNA"/>
</dbReference>
<dbReference type="InterPro" id="IPR046341">
    <property type="entry name" value="SET_dom_sf"/>
</dbReference>
<accession>A0A9Q3BB38</accession>
<dbReference type="OrthoDB" id="341421at2759"/>
<keyword evidence="7" id="KW-1185">Reference proteome</keyword>
<evidence type="ECO:0000256" key="2">
    <source>
        <dbReference type="ARBA" id="ARBA00022679"/>
    </source>
</evidence>
<gene>
    <name evidence="6" type="ORF">O181_001490</name>
</gene>
<proteinExistence type="predicted"/>
<dbReference type="SUPFAM" id="SSF81822">
    <property type="entry name" value="RuBisCo LSMT C-terminal, substrate-binding domain"/>
    <property type="match status" value="1"/>
</dbReference>
<keyword evidence="1" id="KW-0489">Methyltransferase</keyword>
<evidence type="ECO:0000256" key="4">
    <source>
        <dbReference type="SAM" id="MobiDB-lite"/>
    </source>
</evidence>
<dbReference type="Pfam" id="PF00856">
    <property type="entry name" value="SET"/>
    <property type="match status" value="1"/>
</dbReference>
<dbReference type="Gene3D" id="3.90.1420.10">
    <property type="entry name" value="Rubisco LSMT, substrate-binding domain"/>
    <property type="match status" value="1"/>
</dbReference>
<dbReference type="PANTHER" id="PTHR13271:SF34">
    <property type="entry name" value="N-LYSINE METHYLTRANSFERASE SETD6"/>
    <property type="match status" value="1"/>
</dbReference>
<evidence type="ECO:0000256" key="3">
    <source>
        <dbReference type="ARBA" id="ARBA00022691"/>
    </source>
</evidence>
<dbReference type="Pfam" id="PF09273">
    <property type="entry name" value="Rubis-subs-bind"/>
    <property type="match status" value="1"/>
</dbReference>
<dbReference type="InterPro" id="IPR050600">
    <property type="entry name" value="SETD3_SETD6_MTase"/>
</dbReference>
<keyword evidence="2" id="KW-0808">Transferase</keyword>
<dbReference type="SUPFAM" id="SSF82199">
    <property type="entry name" value="SET domain"/>
    <property type="match status" value="1"/>
</dbReference>
<dbReference type="InterPro" id="IPR001214">
    <property type="entry name" value="SET_dom"/>
</dbReference>
<feature type="domain" description="SET" evidence="5">
    <location>
        <begin position="28"/>
        <end position="303"/>
    </location>
</feature>
<reference evidence="6" key="1">
    <citation type="submission" date="2021-03" db="EMBL/GenBank/DDBJ databases">
        <title>Draft genome sequence of rust myrtle Austropuccinia psidii MF-1, a brazilian biotype.</title>
        <authorList>
            <person name="Quecine M.C."/>
            <person name="Pachon D.M.R."/>
            <person name="Bonatelli M.L."/>
            <person name="Correr F.H."/>
            <person name="Franceschini L.M."/>
            <person name="Leite T.F."/>
            <person name="Margarido G.R.A."/>
            <person name="Almeida C.A."/>
            <person name="Ferrarezi J.A."/>
            <person name="Labate C.A."/>
        </authorList>
    </citation>
    <scope>NUCLEOTIDE SEQUENCE</scope>
    <source>
        <strain evidence="6">MF-1</strain>
    </source>
</reference>
<evidence type="ECO:0000313" key="7">
    <source>
        <dbReference type="Proteomes" id="UP000765509"/>
    </source>
</evidence>